<evidence type="ECO:0000259" key="3">
    <source>
        <dbReference type="PROSITE" id="PS50157"/>
    </source>
</evidence>
<keyword evidence="5" id="KW-1185">Reference proteome</keyword>
<feature type="region of interest" description="Disordered" evidence="2">
    <location>
        <begin position="271"/>
        <end position="302"/>
    </location>
</feature>
<feature type="region of interest" description="Disordered" evidence="2">
    <location>
        <begin position="185"/>
        <end position="230"/>
    </location>
</feature>
<keyword evidence="1" id="KW-0863">Zinc-finger</keyword>
<dbReference type="InterPro" id="IPR013087">
    <property type="entry name" value="Znf_C2H2_type"/>
</dbReference>
<dbReference type="OrthoDB" id="8922241at2759"/>
<organism evidence="4 5">
    <name type="scientific">Delitschia confertaspora ATCC 74209</name>
    <dbReference type="NCBI Taxonomy" id="1513339"/>
    <lineage>
        <taxon>Eukaryota</taxon>
        <taxon>Fungi</taxon>
        <taxon>Dikarya</taxon>
        <taxon>Ascomycota</taxon>
        <taxon>Pezizomycotina</taxon>
        <taxon>Dothideomycetes</taxon>
        <taxon>Pleosporomycetidae</taxon>
        <taxon>Pleosporales</taxon>
        <taxon>Delitschiaceae</taxon>
        <taxon>Delitschia</taxon>
    </lineage>
</organism>
<reference evidence="4" key="1">
    <citation type="journal article" date="2020" name="Stud. Mycol.">
        <title>101 Dothideomycetes genomes: a test case for predicting lifestyles and emergence of pathogens.</title>
        <authorList>
            <person name="Haridas S."/>
            <person name="Albert R."/>
            <person name="Binder M."/>
            <person name="Bloem J."/>
            <person name="Labutti K."/>
            <person name="Salamov A."/>
            <person name="Andreopoulos B."/>
            <person name="Baker S."/>
            <person name="Barry K."/>
            <person name="Bills G."/>
            <person name="Bluhm B."/>
            <person name="Cannon C."/>
            <person name="Castanera R."/>
            <person name="Culley D."/>
            <person name="Daum C."/>
            <person name="Ezra D."/>
            <person name="Gonzalez J."/>
            <person name="Henrissat B."/>
            <person name="Kuo A."/>
            <person name="Liang C."/>
            <person name="Lipzen A."/>
            <person name="Lutzoni F."/>
            <person name="Magnuson J."/>
            <person name="Mondo S."/>
            <person name="Nolan M."/>
            <person name="Ohm R."/>
            <person name="Pangilinan J."/>
            <person name="Park H.-J."/>
            <person name="Ramirez L."/>
            <person name="Alfaro M."/>
            <person name="Sun H."/>
            <person name="Tritt A."/>
            <person name="Yoshinaga Y."/>
            <person name="Zwiers L.-H."/>
            <person name="Turgeon B."/>
            <person name="Goodwin S."/>
            <person name="Spatafora J."/>
            <person name="Crous P."/>
            <person name="Grigoriev I."/>
        </authorList>
    </citation>
    <scope>NUCLEOTIDE SEQUENCE</scope>
    <source>
        <strain evidence="4">ATCC 74209</strain>
    </source>
</reference>
<dbReference type="PROSITE" id="PS50157">
    <property type="entry name" value="ZINC_FINGER_C2H2_2"/>
    <property type="match status" value="1"/>
</dbReference>
<dbReference type="PROSITE" id="PS00028">
    <property type="entry name" value="ZINC_FINGER_C2H2_1"/>
    <property type="match status" value="1"/>
</dbReference>
<comment type="caution">
    <text evidence="4">The sequence shown here is derived from an EMBL/GenBank/DDBJ whole genome shotgun (WGS) entry which is preliminary data.</text>
</comment>
<feature type="domain" description="C2H2-type" evidence="3">
    <location>
        <begin position="497"/>
        <end position="520"/>
    </location>
</feature>
<evidence type="ECO:0000313" key="5">
    <source>
        <dbReference type="Proteomes" id="UP000799536"/>
    </source>
</evidence>
<proteinExistence type="predicted"/>
<dbReference type="GO" id="GO:0008270">
    <property type="term" value="F:zinc ion binding"/>
    <property type="evidence" value="ECO:0007669"/>
    <property type="project" value="UniProtKB-KW"/>
</dbReference>
<keyword evidence="1" id="KW-0479">Metal-binding</keyword>
<dbReference type="EMBL" id="ML993853">
    <property type="protein sequence ID" value="KAF2205559.1"/>
    <property type="molecule type" value="Genomic_DNA"/>
</dbReference>
<keyword evidence="1" id="KW-0862">Zinc</keyword>
<dbReference type="AlphaFoldDB" id="A0A9P4JW68"/>
<gene>
    <name evidence="4" type="ORF">GQ43DRAFT_427976</name>
</gene>
<dbReference type="Gene3D" id="3.30.160.60">
    <property type="entry name" value="Classic Zinc Finger"/>
    <property type="match status" value="1"/>
</dbReference>
<protein>
    <recommendedName>
        <fullName evidence="3">C2H2-type domain-containing protein</fullName>
    </recommendedName>
</protein>
<feature type="compositionally biased region" description="Polar residues" evidence="2">
    <location>
        <begin position="281"/>
        <end position="297"/>
    </location>
</feature>
<feature type="region of interest" description="Disordered" evidence="2">
    <location>
        <begin position="39"/>
        <end position="97"/>
    </location>
</feature>
<evidence type="ECO:0000256" key="2">
    <source>
        <dbReference type="SAM" id="MobiDB-lite"/>
    </source>
</evidence>
<evidence type="ECO:0000313" key="4">
    <source>
        <dbReference type="EMBL" id="KAF2205559.1"/>
    </source>
</evidence>
<dbReference type="Proteomes" id="UP000799536">
    <property type="component" value="Unassembled WGS sequence"/>
</dbReference>
<name>A0A9P4JW68_9PLEO</name>
<sequence length="576" mass="64323">MLLLFETSLNRPWKFEFILFVNPVFRIFIRSSQTSHNSSLCQKDTQSSIAHSIPSTALSRNESGSKNNSKLPEIEDTQQNPGPPVRTEFHNPHPSLNLRKRVGKILRAVKMSFSRPGVGQYRMNKDLYDVHAHALELGGVELPAELDGQNEPVELPGRASVELGHFYGQSTSEMQYQHTETPPYINQARKDHTPSRSPSSLSSKTPFVNPKQNTSQPETLEVVPSSQNPSIYGFVPQRGSSKNDYHTPTLLGNKTRYFNGDRYAVTQQASVQDSPAWPIQFSPTHSRQPQTGTSSYDSDLPSVLRRSSDWTTNMSMNKGTTGPSTARAYSHVNHSIYSQHRIDHFNGLTGPGTTTSFTKAAPPAYSPRGFTSSISATTIPDGRQYQHVYSGVKARASLPWDATSLNTNSGTARPSGYVGPTQQYQNLEDAPPVTQVLWQVTHARVPVTSPIISPMMSPLVPPIQCDECSIEFNGKWQKGNLNRHKETKHPQFLKEEILCEICGNTYKRGDALKKHQRKKHQIGMNFHPNKEQLGLVPKRPLASESTFSVLDIGLIPLFRFLLVEPVYDSAFAGYRR</sequence>
<accession>A0A9P4JW68</accession>
<feature type="compositionally biased region" description="Polar residues" evidence="2">
    <location>
        <begin position="39"/>
        <end position="70"/>
    </location>
</feature>
<feature type="compositionally biased region" description="Polar residues" evidence="2">
    <location>
        <begin position="204"/>
        <end position="230"/>
    </location>
</feature>
<dbReference type="SMART" id="SM00355">
    <property type="entry name" value="ZnF_C2H2"/>
    <property type="match status" value="2"/>
</dbReference>
<evidence type="ECO:0000256" key="1">
    <source>
        <dbReference type="PROSITE-ProRule" id="PRU00042"/>
    </source>
</evidence>